<accession>A0ABV2CX68</accession>
<keyword evidence="3" id="KW-1185">Reference proteome</keyword>
<name>A0ABV2CX68_9RHOO</name>
<organism evidence="2 3">
    <name type="scientific">Uliginosibacterium paludis</name>
    <dbReference type="NCBI Taxonomy" id="1615952"/>
    <lineage>
        <taxon>Bacteria</taxon>
        <taxon>Pseudomonadati</taxon>
        <taxon>Pseudomonadota</taxon>
        <taxon>Betaproteobacteria</taxon>
        <taxon>Rhodocyclales</taxon>
        <taxon>Zoogloeaceae</taxon>
        <taxon>Uliginosibacterium</taxon>
    </lineage>
</organism>
<keyword evidence="1" id="KW-0472">Membrane</keyword>
<proteinExistence type="predicted"/>
<evidence type="ECO:0008006" key="4">
    <source>
        <dbReference type="Google" id="ProtNLM"/>
    </source>
</evidence>
<reference evidence="2 3" key="1">
    <citation type="submission" date="2024-07" db="EMBL/GenBank/DDBJ databases">
        <title>Uliginosibacterium paludis KCTC:42655.</title>
        <authorList>
            <person name="Kim M.K."/>
        </authorList>
    </citation>
    <scope>NUCLEOTIDE SEQUENCE [LARGE SCALE GENOMIC DNA]</scope>
    <source>
        <strain evidence="2 3">KCTC 42655</strain>
    </source>
</reference>
<feature type="transmembrane region" description="Helical" evidence="1">
    <location>
        <begin position="12"/>
        <end position="31"/>
    </location>
</feature>
<evidence type="ECO:0000313" key="3">
    <source>
        <dbReference type="Proteomes" id="UP001548590"/>
    </source>
</evidence>
<dbReference type="Proteomes" id="UP001548590">
    <property type="component" value="Unassembled WGS sequence"/>
</dbReference>
<sequence length="161" mass="18271">MASGRSGRLGLPLFEVCVVIVVAGLVLGVLIERISSVLEQAERAAMELTVTHLRSGLRLEKARRMLASEPMSTLAGSDPLRWVDADPPHLPSNYLLDLLKLTKSGRWLFDTASRELIYRPVRLRHLKLETGEDDKRLAWRIEMKAGQAEPELRLLTPYRWF</sequence>
<evidence type="ECO:0000256" key="1">
    <source>
        <dbReference type="SAM" id="Phobius"/>
    </source>
</evidence>
<dbReference type="EMBL" id="JBEWLZ010000019">
    <property type="protein sequence ID" value="MET1492032.1"/>
    <property type="molecule type" value="Genomic_DNA"/>
</dbReference>
<dbReference type="RefSeq" id="WP_345923005.1">
    <property type="nucleotide sequence ID" value="NZ_JBDIVF010000001.1"/>
</dbReference>
<comment type="caution">
    <text evidence="2">The sequence shown here is derived from an EMBL/GenBank/DDBJ whole genome shotgun (WGS) entry which is preliminary data.</text>
</comment>
<protein>
    <recommendedName>
        <fullName evidence="4">Prepilin-type N-terminal cleavage/methylation domain-containing protein</fullName>
    </recommendedName>
</protein>
<gene>
    <name evidence="2" type="ORF">ABVT11_19485</name>
</gene>
<evidence type="ECO:0000313" key="2">
    <source>
        <dbReference type="EMBL" id="MET1492032.1"/>
    </source>
</evidence>
<keyword evidence="1" id="KW-1133">Transmembrane helix</keyword>
<keyword evidence="1" id="KW-0812">Transmembrane</keyword>